<feature type="compositionally biased region" description="Basic and acidic residues" evidence="1">
    <location>
        <begin position="16"/>
        <end position="29"/>
    </location>
</feature>
<accession>A0AAV2C716</accession>
<organism evidence="2 3">
    <name type="scientific">Linum trigynum</name>
    <dbReference type="NCBI Taxonomy" id="586398"/>
    <lineage>
        <taxon>Eukaryota</taxon>
        <taxon>Viridiplantae</taxon>
        <taxon>Streptophyta</taxon>
        <taxon>Embryophyta</taxon>
        <taxon>Tracheophyta</taxon>
        <taxon>Spermatophyta</taxon>
        <taxon>Magnoliopsida</taxon>
        <taxon>eudicotyledons</taxon>
        <taxon>Gunneridae</taxon>
        <taxon>Pentapetalae</taxon>
        <taxon>rosids</taxon>
        <taxon>fabids</taxon>
        <taxon>Malpighiales</taxon>
        <taxon>Linaceae</taxon>
        <taxon>Linum</taxon>
    </lineage>
</organism>
<feature type="compositionally biased region" description="Gly residues" evidence="1">
    <location>
        <begin position="1"/>
        <end position="11"/>
    </location>
</feature>
<gene>
    <name evidence="2" type="ORF">LTRI10_LOCUS327</name>
</gene>
<dbReference type="EMBL" id="OZ034813">
    <property type="protein sequence ID" value="CAL1352353.1"/>
    <property type="molecule type" value="Genomic_DNA"/>
</dbReference>
<proteinExistence type="predicted"/>
<dbReference type="AlphaFoldDB" id="A0AAV2C716"/>
<name>A0AAV2C716_9ROSI</name>
<reference evidence="2 3" key="1">
    <citation type="submission" date="2024-04" db="EMBL/GenBank/DDBJ databases">
        <authorList>
            <person name="Fracassetti M."/>
        </authorList>
    </citation>
    <scope>NUCLEOTIDE SEQUENCE [LARGE SCALE GENOMIC DNA]</scope>
</reference>
<evidence type="ECO:0000313" key="2">
    <source>
        <dbReference type="EMBL" id="CAL1352353.1"/>
    </source>
</evidence>
<feature type="region of interest" description="Disordered" evidence="1">
    <location>
        <begin position="1"/>
        <end position="29"/>
    </location>
</feature>
<protein>
    <submittedName>
        <fullName evidence="2">Uncharacterized protein</fullName>
    </submittedName>
</protein>
<evidence type="ECO:0000256" key="1">
    <source>
        <dbReference type="SAM" id="MobiDB-lite"/>
    </source>
</evidence>
<dbReference type="Proteomes" id="UP001497516">
    <property type="component" value="Chromosome 1"/>
</dbReference>
<sequence length="97" mass="10833">MCPKRGGGGGRFHFRPSPERETTRREEDNKIVPYLIQRGPTSKVHDVVLHIQRATTLHPDPSFLQSSTGATREFVSIIAITWLGPVPTGYSFFEGPN</sequence>
<evidence type="ECO:0000313" key="3">
    <source>
        <dbReference type="Proteomes" id="UP001497516"/>
    </source>
</evidence>
<keyword evidence="3" id="KW-1185">Reference proteome</keyword>